<name>M0QG49_9ACTN</name>
<reference evidence="2 3" key="1">
    <citation type="submission" date="2013-01" db="EMBL/GenBank/DDBJ databases">
        <title>Whole genome shotgun sequence of Gordonia soli NBRC 108243.</title>
        <authorList>
            <person name="Isaki-Nakamura S."/>
            <person name="Hosoyama A."/>
            <person name="Tsuchikane K."/>
            <person name="Ando Y."/>
            <person name="Baba S."/>
            <person name="Ohji S."/>
            <person name="Hamada M."/>
            <person name="Tamura T."/>
            <person name="Yamazoe A."/>
            <person name="Yamazaki S."/>
            <person name="Fujita N."/>
        </authorList>
    </citation>
    <scope>NUCLEOTIDE SEQUENCE [LARGE SCALE GENOMIC DNA]</scope>
    <source>
        <strain evidence="2 3">NBRC 108243</strain>
    </source>
</reference>
<dbReference type="InterPro" id="IPR025338">
    <property type="entry name" value="DUF4244"/>
</dbReference>
<organism evidence="2 3">
    <name type="scientific">Gordonia soli NBRC 108243</name>
    <dbReference type="NCBI Taxonomy" id="1223545"/>
    <lineage>
        <taxon>Bacteria</taxon>
        <taxon>Bacillati</taxon>
        <taxon>Actinomycetota</taxon>
        <taxon>Actinomycetes</taxon>
        <taxon>Mycobacteriales</taxon>
        <taxon>Gordoniaceae</taxon>
        <taxon>Gordonia</taxon>
    </lineage>
</organism>
<sequence length="119" mass="12200">MSHNITAETAPPSVQPVPAQPANAEPANAERAAAEPPGDQAAADQPQPKRSPRPRWRRVLSCAMLRLAADEAGMSTAEYAIGTIAAAAFGAILYTVVTGDNIVNVLTGIIGKALNTAVG</sequence>
<keyword evidence="3" id="KW-1185">Reference proteome</keyword>
<protein>
    <recommendedName>
        <fullName evidence="4">DUF4244 domain-containing protein</fullName>
    </recommendedName>
</protein>
<dbReference type="STRING" id="1223545.GS4_08_01900"/>
<comment type="caution">
    <text evidence="2">The sequence shown here is derived from an EMBL/GenBank/DDBJ whole genome shotgun (WGS) entry which is preliminary data.</text>
</comment>
<dbReference type="eggNOG" id="ENOG5033B4A">
    <property type="taxonomic scope" value="Bacteria"/>
</dbReference>
<evidence type="ECO:0000313" key="3">
    <source>
        <dbReference type="Proteomes" id="UP000011666"/>
    </source>
</evidence>
<proteinExistence type="predicted"/>
<accession>M0QG49</accession>
<dbReference type="Proteomes" id="UP000011666">
    <property type="component" value="Unassembled WGS sequence"/>
</dbReference>
<evidence type="ECO:0008006" key="4">
    <source>
        <dbReference type="Google" id="ProtNLM"/>
    </source>
</evidence>
<dbReference type="EMBL" id="BANX01000008">
    <property type="protein sequence ID" value="GAC67605.1"/>
    <property type="molecule type" value="Genomic_DNA"/>
</dbReference>
<feature type="compositionally biased region" description="Low complexity" evidence="1">
    <location>
        <begin position="20"/>
        <end position="48"/>
    </location>
</feature>
<dbReference type="AlphaFoldDB" id="M0QG49"/>
<gene>
    <name evidence="2" type="ORF">GS4_08_01900</name>
</gene>
<evidence type="ECO:0000256" key="1">
    <source>
        <dbReference type="SAM" id="MobiDB-lite"/>
    </source>
</evidence>
<dbReference type="Pfam" id="PF14029">
    <property type="entry name" value="DUF4244"/>
    <property type="match status" value="1"/>
</dbReference>
<evidence type="ECO:0000313" key="2">
    <source>
        <dbReference type="EMBL" id="GAC67605.1"/>
    </source>
</evidence>
<feature type="region of interest" description="Disordered" evidence="1">
    <location>
        <begin position="1"/>
        <end position="55"/>
    </location>
</feature>